<feature type="domain" description="CCHC-type" evidence="2">
    <location>
        <begin position="49"/>
        <end position="62"/>
    </location>
</feature>
<proteinExistence type="predicted"/>
<name>A0A0J8B643_BETVV</name>
<dbReference type="Pfam" id="PF14392">
    <property type="entry name" value="zf-CCHC_4"/>
    <property type="match status" value="1"/>
</dbReference>
<keyword evidence="1" id="KW-0862">Zinc</keyword>
<dbReference type="Proteomes" id="UP000035740">
    <property type="component" value="Unassembled WGS sequence"/>
</dbReference>
<dbReference type="InterPro" id="IPR025836">
    <property type="entry name" value="Zn_knuckle_CX2CX4HX4C"/>
</dbReference>
<evidence type="ECO:0000313" key="3">
    <source>
        <dbReference type="EMBL" id="KMS96471.1"/>
    </source>
</evidence>
<dbReference type="InterPro" id="IPR001878">
    <property type="entry name" value="Znf_CCHC"/>
</dbReference>
<evidence type="ECO:0000313" key="4">
    <source>
        <dbReference type="Proteomes" id="UP000035740"/>
    </source>
</evidence>
<dbReference type="OrthoDB" id="1707487at2759"/>
<organism evidence="3 4">
    <name type="scientific">Beta vulgaris subsp. vulgaris</name>
    <name type="common">Beet</name>
    <dbReference type="NCBI Taxonomy" id="3555"/>
    <lineage>
        <taxon>Eukaryota</taxon>
        <taxon>Viridiplantae</taxon>
        <taxon>Streptophyta</taxon>
        <taxon>Embryophyta</taxon>
        <taxon>Tracheophyta</taxon>
        <taxon>Spermatophyta</taxon>
        <taxon>Magnoliopsida</taxon>
        <taxon>eudicotyledons</taxon>
        <taxon>Gunneridae</taxon>
        <taxon>Pentapetalae</taxon>
        <taxon>Caryophyllales</taxon>
        <taxon>Chenopodiaceae</taxon>
        <taxon>Betoideae</taxon>
        <taxon>Beta</taxon>
    </lineage>
</organism>
<dbReference type="GO" id="GO:0003676">
    <property type="term" value="F:nucleic acid binding"/>
    <property type="evidence" value="ECO:0007669"/>
    <property type="project" value="InterPro"/>
</dbReference>
<keyword evidence="4" id="KW-1185">Reference proteome</keyword>
<keyword evidence="1" id="KW-0863">Zinc-finger</keyword>
<dbReference type="GO" id="GO:0008270">
    <property type="term" value="F:zinc ion binding"/>
    <property type="evidence" value="ECO:0007669"/>
    <property type="project" value="UniProtKB-KW"/>
</dbReference>
<evidence type="ECO:0000256" key="1">
    <source>
        <dbReference type="PROSITE-ProRule" id="PRU00047"/>
    </source>
</evidence>
<gene>
    <name evidence="3" type="ORF">BVRB_9g224640</name>
</gene>
<protein>
    <recommendedName>
        <fullName evidence="2">CCHC-type domain-containing protein</fullName>
    </recommendedName>
</protein>
<dbReference type="PROSITE" id="PS50158">
    <property type="entry name" value="ZF_CCHC"/>
    <property type="match status" value="1"/>
</dbReference>
<sequence length="347" mass="38530">MDDIGWDKSARLRILLDVTKPLKRVQRIAVKSGGSVLVELKYERLPTFCYMCGVIGHIERDCLSTVFEDKDVEKQWGSWIRASPRKGRQKLEEEAKEFLKGARQITFENVSQELQVQQLSPNSSSMDAARRTCRDGDVVKARADHAGGDGGQAENPCMRVASVPGDFGVAGQEVKEKEKPLIVEGGLHENVASSIVVMQQQSQRGKAPISLEDGTLPYAHNETNVTGDSFISSLTFVAGNGEIAKKFKKHKSQSRVLKNIDVSLTENPCIIADGLMAGDKRKLVDNMMVDGGVESVGFGSKKKKRPKYLMHRNFLFTSGNLVMCKTFLSKFWRGYLPSLYFSAFIFA</sequence>
<dbReference type="PANTHER" id="PTHR31286:SF167">
    <property type="entry name" value="OS09G0268800 PROTEIN"/>
    <property type="match status" value="1"/>
</dbReference>
<evidence type="ECO:0000259" key="2">
    <source>
        <dbReference type="PROSITE" id="PS50158"/>
    </source>
</evidence>
<reference evidence="3 4" key="1">
    <citation type="journal article" date="2014" name="Nature">
        <title>The genome of the recently domesticated crop plant sugar beet (Beta vulgaris).</title>
        <authorList>
            <person name="Dohm J.C."/>
            <person name="Minoche A.E."/>
            <person name="Holtgrawe D."/>
            <person name="Capella-Gutierrez S."/>
            <person name="Zakrzewski F."/>
            <person name="Tafer H."/>
            <person name="Rupp O."/>
            <person name="Sorensen T.R."/>
            <person name="Stracke R."/>
            <person name="Reinhardt R."/>
            <person name="Goesmann A."/>
            <person name="Kraft T."/>
            <person name="Schulz B."/>
            <person name="Stadler P.F."/>
            <person name="Schmidt T."/>
            <person name="Gabaldon T."/>
            <person name="Lehrach H."/>
            <person name="Weisshaar B."/>
            <person name="Himmelbauer H."/>
        </authorList>
    </citation>
    <scope>NUCLEOTIDE SEQUENCE [LARGE SCALE GENOMIC DNA]</scope>
    <source>
        <tissue evidence="3">Taproot</tissue>
    </source>
</reference>
<dbReference type="Gramene" id="KMS96471">
    <property type="protein sequence ID" value="KMS96471"/>
    <property type="gene ID" value="BVRB_9g224640"/>
</dbReference>
<keyword evidence="1" id="KW-0479">Metal-binding</keyword>
<dbReference type="InterPro" id="IPR040256">
    <property type="entry name" value="At4g02000-like"/>
</dbReference>
<dbReference type="AlphaFoldDB" id="A0A0J8B643"/>
<accession>A0A0J8B643</accession>
<dbReference type="PANTHER" id="PTHR31286">
    <property type="entry name" value="GLYCINE-RICH CELL WALL STRUCTURAL PROTEIN 1.8-LIKE"/>
    <property type="match status" value="1"/>
</dbReference>
<dbReference type="EMBL" id="KQ090377">
    <property type="protein sequence ID" value="KMS96471.1"/>
    <property type="molecule type" value="Genomic_DNA"/>
</dbReference>